<evidence type="ECO:0000256" key="1">
    <source>
        <dbReference type="SAM" id="MobiDB-lite"/>
    </source>
</evidence>
<keyword evidence="3" id="KW-1185">Reference proteome</keyword>
<organism evidence="2 3">
    <name type="scientific">Microbacterium amylolyticum</name>
    <dbReference type="NCBI Taxonomy" id="936337"/>
    <lineage>
        <taxon>Bacteria</taxon>
        <taxon>Bacillati</taxon>
        <taxon>Actinomycetota</taxon>
        <taxon>Actinomycetes</taxon>
        <taxon>Micrococcales</taxon>
        <taxon>Microbacteriaceae</taxon>
        <taxon>Microbacterium</taxon>
    </lineage>
</organism>
<evidence type="ECO:0008006" key="4">
    <source>
        <dbReference type="Google" id="ProtNLM"/>
    </source>
</evidence>
<proteinExistence type="predicted"/>
<name>A0ABS4ZI17_9MICO</name>
<gene>
    <name evidence="2" type="ORF">JOF34_001284</name>
</gene>
<feature type="compositionally biased region" description="Low complexity" evidence="1">
    <location>
        <begin position="68"/>
        <end position="82"/>
    </location>
</feature>
<evidence type="ECO:0000313" key="2">
    <source>
        <dbReference type="EMBL" id="MBP2436698.1"/>
    </source>
</evidence>
<comment type="caution">
    <text evidence="2">The sequence shown here is derived from an EMBL/GenBank/DDBJ whole genome shotgun (WGS) entry which is preliminary data.</text>
</comment>
<dbReference type="InterPro" id="IPR008930">
    <property type="entry name" value="Terpenoid_cyclase/PrenylTrfase"/>
</dbReference>
<dbReference type="RefSeq" id="WP_165135745.1">
    <property type="nucleotide sequence ID" value="NZ_CP049253.1"/>
</dbReference>
<dbReference type="Proteomes" id="UP001519362">
    <property type="component" value="Unassembled WGS sequence"/>
</dbReference>
<feature type="region of interest" description="Disordered" evidence="1">
    <location>
        <begin position="65"/>
        <end position="87"/>
    </location>
</feature>
<dbReference type="SUPFAM" id="SSF48239">
    <property type="entry name" value="Terpenoid cyclases/Protein prenyltransferases"/>
    <property type="match status" value="1"/>
</dbReference>
<accession>A0ABS4ZI17</accession>
<dbReference type="EMBL" id="JAGIOL010000001">
    <property type="protein sequence ID" value="MBP2436698.1"/>
    <property type="molecule type" value="Genomic_DNA"/>
</dbReference>
<sequence length="328" mass="36959">MKLSVERRVGRDVLEWLLETDPALRWQVERDLADAPEHVWRETRERTAHEGYGARLLALQDDDGQWSGGASVPAPGSAGAPEPGDPERAWTATTWALNALRQWGVPVAALGDTADRLEKNCRWEYGDMPFWVGEIDVCNNAFTLSNGVWLGRDMSDLAQWFVEHQVAEGGWNCDWVEGSTRASVHSTLNALVGLLDVERKTGGTDAIRAARAAAEDYLLQRALTYRASTGEPIVRDADHFTYPVRWRYSLLRALDYFRAANRYEGGDHAGRLGDAIDIVESLRQPDGRWLQGPVEPGRVWFTVDVPEGQASPWLTFYALRILRWWDEV</sequence>
<protein>
    <recommendedName>
        <fullName evidence="4">Squalene cyclase</fullName>
    </recommendedName>
</protein>
<reference evidence="2 3" key="1">
    <citation type="submission" date="2021-03" db="EMBL/GenBank/DDBJ databases">
        <title>Sequencing the genomes of 1000 actinobacteria strains.</title>
        <authorList>
            <person name="Klenk H.-P."/>
        </authorList>
    </citation>
    <scope>NUCLEOTIDE SEQUENCE [LARGE SCALE GENOMIC DNA]</scope>
    <source>
        <strain evidence="2 3">DSM 24221</strain>
    </source>
</reference>
<evidence type="ECO:0000313" key="3">
    <source>
        <dbReference type="Proteomes" id="UP001519362"/>
    </source>
</evidence>